<dbReference type="EMBL" id="JAACXV010014546">
    <property type="protein sequence ID" value="KAF7266407.1"/>
    <property type="molecule type" value="Genomic_DNA"/>
</dbReference>
<gene>
    <name evidence="2" type="ORF">GWI33_020238</name>
</gene>
<dbReference type="InterPro" id="IPR027095">
    <property type="entry name" value="Golgin-45"/>
</dbReference>
<evidence type="ECO:0000313" key="2">
    <source>
        <dbReference type="EMBL" id="KAF7266407.1"/>
    </source>
</evidence>
<dbReference type="Proteomes" id="UP000625711">
    <property type="component" value="Unassembled WGS sequence"/>
</dbReference>
<sequence>MSSKSVPFVRTSGDGMENIVPYSSEINISKALLSRVSPDMLKSMKPVKPNSKVFNLVPKYIPRDKKKSNIILTKPKEPKFVPYEPYKAAVRPICPKPRRHSDLINKVNYSKNNIEIHELVEQMSEMRLKEMSKLKLANFSENEVIPRLQWEKEKKAYENDIKNLKETKAHLENQLKFQGQVNSELKTLLVAAVGEDLESRVQHLTEDKLSLARALLNSANHLTSHQEQTEWLSGQCEVWKSKFLASSLMVEELARWKSALTNRANCFQEVLKQMLNEHQHIQKFMLKTFNNLNNISEKQNETNILLKKGDVLELSVVNNNLSSQLASSYGALPTSEPEKYNALSPVGEVALKVLKSTISLSSQDNLCSALVDAAHTMTLAPNYAQSASLHPCCSHCKGEMQNI</sequence>
<comment type="caution">
    <text evidence="2">The sequence shown here is derived from an EMBL/GenBank/DDBJ whole genome shotgun (WGS) entry which is preliminary data.</text>
</comment>
<accession>A0A834HSR9</accession>
<dbReference type="GO" id="GO:0007030">
    <property type="term" value="P:Golgi organization"/>
    <property type="evidence" value="ECO:0007669"/>
    <property type="project" value="InterPro"/>
</dbReference>
<evidence type="ECO:0008006" key="4">
    <source>
        <dbReference type="Google" id="ProtNLM"/>
    </source>
</evidence>
<protein>
    <recommendedName>
        <fullName evidence="4">Golgin-45</fullName>
    </recommendedName>
</protein>
<organism evidence="2 3">
    <name type="scientific">Rhynchophorus ferrugineus</name>
    <name type="common">Red palm weevil</name>
    <name type="synonym">Curculio ferrugineus</name>
    <dbReference type="NCBI Taxonomy" id="354439"/>
    <lineage>
        <taxon>Eukaryota</taxon>
        <taxon>Metazoa</taxon>
        <taxon>Ecdysozoa</taxon>
        <taxon>Arthropoda</taxon>
        <taxon>Hexapoda</taxon>
        <taxon>Insecta</taxon>
        <taxon>Pterygota</taxon>
        <taxon>Neoptera</taxon>
        <taxon>Endopterygota</taxon>
        <taxon>Coleoptera</taxon>
        <taxon>Polyphaga</taxon>
        <taxon>Cucujiformia</taxon>
        <taxon>Curculionidae</taxon>
        <taxon>Dryophthorinae</taxon>
        <taxon>Rhynchophorus</taxon>
    </lineage>
</organism>
<dbReference type="OrthoDB" id="5959043at2759"/>
<dbReference type="PANTHER" id="PTHR13066">
    <property type="entry name" value="BASIC LEUCINE ZIPPER NUCLEAR FACTOR 1 BLZF1 PROTEIN"/>
    <property type="match status" value="1"/>
</dbReference>
<dbReference type="AlphaFoldDB" id="A0A834HSR9"/>
<keyword evidence="1" id="KW-0175">Coiled coil</keyword>
<keyword evidence="3" id="KW-1185">Reference proteome</keyword>
<dbReference type="GO" id="GO:0000139">
    <property type="term" value="C:Golgi membrane"/>
    <property type="evidence" value="ECO:0007669"/>
    <property type="project" value="TreeGrafter"/>
</dbReference>
<evidence type="ECO:0000313" key="3">
    <source>
        <dbReference type="Proteomes" id="UP000625711"/>
    </source>
</evidence>
<name>A0A834HSR9_RHYFE</name>
<evidence type="ECO:0000256" key="1">
    <source>
        <dbReference type="SAM" id="Coils"/>
    </source>
</evidence>
<proteinExistence type="predicted"/>
<reference evidence="2" key="1">
    <citation type="submission" date="2020-08" db="EMBL/GenBank/DDBJ databases">
        <title>Genome sequencing and assembly of the red palm weevil Rhynchophorus ferrugineus.</title>
        <authorList>
            <person name="Dias G.B."/>
            <person name="Bergman C.M."/>
            <person name="Manee M."/>
        </authorList>
    </citation>
    <scope>NUCLEOTIDE SEQUENCE</scope>
    <source>
        <strain evidence="2">AA-2017</strain>
        <tissue evidence="2">Whole larva</tissue>
    </source>
</reference>
<feature type="coiled-coil region" evidence="1">
    <location>
        <begin position="147"/>
        <end position="181"/>
    </location>
</feature>
<dbReference type="GO" id="GO:0043001">
    <property type="term" value="P:Golgi to plasma membrane protein transport"/>
    <property type="evidence" value="ECO:0007669"/>
    <property type="project" value="InterPro"/>
</dbReference>
<dbReference type="PANTHER" id="PTHR13066:SF2">
    <property type="entry name" value="GOLGIN-45"/>
    <property type="match status" value="1"/>
</dbReference>